<dbReference type="RefSeq" id="WP_009206193.1">
    <property type="nucleotide sequence ID" value="NC_022357.1"/>
</dbReference>
<dbReference type="GO" id="GO:0016779">
    <property type="term" value="F:nucleotidyltransferase activity"/>
    <property type="evidence" value="ECO:0007669"/>
    <property type="project" value="UniProtKB-ARBA"/>
</dbReference>
<proteinExistence type="predicted"/>
<dbReference type="Proteomes" id="UP000015559">
    <property type="component" value="Chromosome"/>
</dbReference>
<evidence type="ECO:0000313" key="4">
    <source>
        <dbReference type="Proteomes" id="UP000015559"/>
    </source>
</evidence>
<evidence type="ECO:0000256" key="1">
    <source>
        <dbReference type="ARBA" id="ARBA00022842"/>
    </source>
</evidence>
<sequence>MITGILLAAGAGTRFGGDKLLAPLRCGTPIGVKAARNLLSAVDHGIAVVRPDDQPLAQLLEEEGFQIAYCPNANTGMGTSLAFGVSAAQDSHGWLIALADMPFIQPDTIRSVANLIRAGAPIAAPRHQSIRGHPVGFAREFFHDLAQLSGDRGAHPLLTAHAARIESFDCEDLGIFADIDTRTDHALAYHV</sequence>
<gene>
    <name evidence="3" type="ORF">SCD_n01018</name>
</gene>
<protein>
    <recommendedName>
        <fullName evidence="2">MobA-like NTP transferase domain-containing protein</fullName>
    </recommendedName>
</protein>
<keyword evidence="1" id="KW-0460">Magnesium</keyword>
<evidence type="ECO:0000313" key="3">
    <source>
        <dbReference type="EMBL" id="BAN34857.1"/>
    </source>
</evidence>
<dbReference type="InterPro" id="IPR025877">
    <property type="entry name" value="MobA-like_NTP_Trfase"/>
</dbReference>
<dbReference type="EMBL" id="AP013066">
    <property type="protein sequence ID" value="BAN34857.1"/>
    <property type="molecule type" value="Genomic_DNA"/>
</dbReference>
<keyword evidence="4" id="KW-1185">Reference proteome</keyword>
<dbReference type="PANTHER" id="PTHR43777:SF1">
    <property type="entry name" value="MOLYBDENUM COFACTOR CYTIDYLYLTRANSFERASE"/>
    <property type="match status" value="1"/>
</dbReference>
<dbReference type="InterPro" id="IPR029044">
    <property type="entry name" value="Nucleotide-diphossugar_trans"/>
</dbReference>
<reference evidence="3 4" key="1">
    <citation type="journal article" date="2012" name="Appl. Environ. Microbiol.">
        <title>Draft genome sequence of a psychrotolerant sulfur-oxidizing bacterium, Sulfuricella denitrificans skB26, and proteomic insights into cold adaptation.</title>
        <authorList>
            <person name="Watanabe T."/>
            <person name="Kojima H."/>
            <person name="Fukui M."/>
        </authorList>
    </citation>
    <scope>NUCLEOTIDE SEQUENCE [LARGE SCALE GENOMIC DNA]</scope>
    <source>
        <strain evidence="4">skB26</strain>
    </source>
</reference>
<dbReference type="KEGG" id="sdr:SCD_n01018"/>
<dbReference type="SUPFAM" id="SSF53448">
    <property type="entry name" value="Nucleotide-diphospho-sugar transferases"/>
    <property type="match status" value="1"/>
</dbReference>
<dbReference type="eggNOG" id="COG2068">
    <property type="taxonomic scope" value="Bacteria"/>
</dbReference>
<organism evidence="3 4">
    <name type="scientific">Sulfuricella denitrificans (strain DSM 22764 / NBRC 105220 / skB26)</name>
    <dbReference type="NCBI Taxonomy" id="1163617"/>
    <lineage>
        <taxon>Bacteria</taxon>
        <taxon>Pseudomonadati</taxon>
        <taxon>Pseudomonadota</taxon>
        <taxon>Betaproteobacteria</taxon>
        <taxon>Nitrosomonadales</taxon>
        <taxon>Sulfuricellaceae</taxon>
        <taxon>Sulfuricella</taxon>
    </lineage>
</organism>
<dbReference type="CDD" id="cd04182">
    <property type="entry name" value="GT_2_like_f"/>
    <property type="match status" value="1"/>
</dbReference>
<dbReference type="STRING" id="1163617.SCD_n01018"/>
<name>S6B2G0_SULDS</name>
<evidence type="ECO:0000259" key="2">
    <source>
        <dbReference type="Pfam" id="PF12804"/>
    </source>
</evidence>
<dbReference type="AlphaFoldDB" id="S6B2G0"/>
<dbReference type="Pfam" id="PF12804">
    <property type="entry name" value="NTP_transf_3"/>
    <property type="match status" value="1"/>
</dbReference>
<feature type="domain" description="MobA-like NTP transferase" evidence="2">
    <location>
        <begin position="4"/>
        <end position="161"/>
    </location>
</feature>
<dbReference type="Gene3D" id="3.90.550.10">
    <property type="entry name" value="Spore Coat Polysaccharide Biosynthesis Protein SpsA, Chain A"/>
    <property type="match status" value="1"/>
</dbReference>
<accession>S6B2G0</accession>
<dbReference type="PANTHER" id="PTHR43777">
    <property type="entry name" value="MOLYBDENUM COFACTOR CYTIDYLYLTRANSFERASE"/>
    <property type="match status" value="1"/>
</dbReference>
<dbReference type="HOGENOM" id="CLU_061980_4_1_4"/>
<dbReference type="OrthoDB" id="5298793at2"/>